<evidence type="ECO:0000313" key="2">
    <source>
        <dbReference type="EMBL" id="KAF7233119.1"/>
    </source>
</evidence>
<accession>A0A8S9YAD4</accession>
<proteinExistence type="predicted"/>
<sequence>MRLGASSSIQQSILDYVESEFMCETMPDDTAVAVSSPVFEPDTVAESTAPPTKRSKVTNLFSPSSTLPTPSPDVSQCSGRILVSNTPEASPDKEHPQTSSVEHSSSLASSVCRSKMLMETEDETVVLEDDDTLLLEAAEAAEVAWLTEGLLNETDTDQFS</sequence>
<comment type="caution">
    <text evidence="2">The sequence shown here is derived from an EMBL/GenBank/DDBJ whole genome shotgun (WGS) entry which is preliminary data.</text>
</comment>
<keyword evidence="3" id="KW-1185">Reference proteome</keyword>
<dbReference type="EMBL" id="JTDE01021295">
    <property type="protein sequence ID" value="KAF7233119.1"/>
    <property type="molecule type" value="Genomic_DNA"/>
</dbReference>
<evidence type="ECO:0000256" key="1">
    <source>
        <dbReference type="SAM" id="MobiDB-lite"/>
    </source>
</evidence>
<feature type="region of interest" description="Disordered" evidence="1">
    <location>
        <begin position="39"/>
        <end position="107"/>
    </location>
</feature>
<gene>
    <name evidence="2" type="ORF">EG68_08032</name>
</gene>
<evidence type="ECO:0000313" key="3">
    <source>
        <dbReference type="Proteomes" id="UP000822476"/>
    </source>
</evidence>
<organism evidence="2 3">
    <name type="scientific">Paragonimus skrjabini miyazakii</name>
    <dbReference type="NCBI Taxonomy" id="59628"/>
    <lineage>
        <taxon>Eukaryota</taxon>
        <taxon>Metazoa</taxon>
        <taxon>Spiralia</taxon>
        <taxon>Lophotrochozoa</taxon>
        <taxon>Platyhelminthes</taxon>
        <taxon>Trematoda</taxon>
        <taxon>Digenea</taxon>
        <taxon>Plagiorchiida</taxon>
        <taxon>Troglotremata</taxon>
        <taxon>Troglotrematidae</taxon>
        <taxon>Paragonimus</taxon>
    </lineage>
</organism>
<dbReference type="AlphaFoldDB" id="A0A8S9YAD4"/>
<feature type="compositionally biased region" description="Polar residues" evidence="1">
    <location>
        <begin position="73"/>
        <end position="88"/>
    </location>
</feature>
<reference evidence="2" key="1">
    <citation type="submission" date="2019-07" db="EMBL/GenBank/DDBJ databases">
        <title>Annotation for the trematode Paragonimus miyazaki's.</title>
        <authorList>
            <person name="Choi Y.-J."/>
        </authorList>
    </citation>
    <scope>NUCLEOTIDE SEQUENCE</scope>
    <source>
        <strain evidence="2">Japan</strain>
    </source>
</reference>
<protein>
    <submittedName>
        <fullName evidence="2">Uncharacterized protein</fullName>
    </submittedName>
</protein>
<name>A0A8S9YAD4_9TREM</name>
<dbReference type="Proteomes" id="UP000822476">
    <property type="component" value="Unassembled WGS sequence"/>
</dbReference>